<dbReference type="EMBL" id="BAABLD010000005">
    <property type="protein sequence ID" value="GAA5161859.1"/>
    <property type="molecule type" value="Genomic_DNA"/>
</dbReference>
<keyword evidence="2" id="KW-1185">Reference proteome</keyword>
<comment type="caution">
    <text evidence="1">The sequence shown here is derived from an EMBL/GenBank/DDBJ whole genome shotgun (WGS) entry which is preliminary data.</text>
</comment>
<evidence type="ECO:0000313" key="2">
    <source>
        <dbReference type="Proteomes" id="UP001500547"/>
    </source>
</evidence>
<evidence type="ECO:0000313" key="1">
    <source>
        <dbReference type="EMBL" id="GAA5161859.1"/>
    </source>
</evidence>
<protein>
    <submittedName>
        <fullName evidence="1">Uncharacterized protein</fullName>
    </submittedName>
</protein>
<proteinExistence type="predicted"/>
<sequence>MLALRLRVGEILRGSPRILAGLPAGPRTWAAEFDASGQLVAIHGELPEALRAGLAAAIGSVVVPEALRGRPLILTLALE</sequence>
<organism evidence="1 2">
    <name type="scientific">Viridibacterium curvum</name>
    <dbReference type="NCBI Taxonomy" id="1101404"/>
    <lineage>
        <taxon>Bacteria</taxon>
        <taxon>Pseudomonadati</taxon>
        <taxon>Pseudomonadota</taxon>
        <taxon>Betaproteobacteria</taxon>
        <taxon>Rhodocyclales</taxon>
        <taxon>Rhodocyclaceae</taxon>
        <taxon>Viridibacterium</taxon>
    </lineage>
</organism>
<dbReference type="Proteomes" id="UP001500547">
    <property type="component" value="Unassembled WGS sequence"/>
</dbReference>
<reference evidence="2" key="1">
    <citation type="journal article" date="2019" name="Int. J. Syst. Evol. Microbiol.">
        <title>The Global Catalogue of Microorganisms (GCM) 10K type strain sequencing project: providing services to taxonomists for standard genome sequencing and annotation.</title>
        <authorList>
            <consortium name="The Broad Institute Genomics Platform"/>
            <consortium name="The Broad Institute Genome Sequencing Center for Infectious Disease"/>
            <person name="Wu L."/>
            <person name="Ma J."/>
        </authorList>
    </citation>
    <scope>NUCLEOTIDE SEQUENCE [LARGE SCALE GENOMIC DNA]</scope>
    <source>
        <strain evidence="2">JCM 18715</strain>
    </source>
</reference>
<name>A0ABP9QH87_9RHOO</name>
<gene>
    <name evidence="1" type="ORF">GCM10025770_11750</name>
</gene>
<accession>A0ABP9QH87</accession>